<gene>
    <name evidence="2" type="ORF">M0L20_24750</name>
</gene>
<evidence type="ECO:0000313" key="3">
    <source>
        <dbReference type="Proteomes" id="UP001202180"/>
    </source>
</evidence>
<sequence>MNQQQLLQTVASKLIERWRLVEAQGQNDSSGEASKTFHHQEGQFLEELIDLVNSGLTAPNSDWKTEKQPKAPPIYFSPDSTYVEPR</sequence>
<proteinExistence type="predicted"/>
<protein>
    <submittedName>
        <fullName evidence="2">Uncharacterized protein</fullName>
    </submittedName>
</protein>
<name>A0ABT0HSE9_9BACT</name>
<dbReference type="EMBL" id="JALPRF010000006">
    <property type="protein sequence ID" value="MCK8495105.1"/>
    <property type="molecule type" value="Genomic_DNA"/>
</dbReference>
<keyword evidence="3" id="KW-1185">Reference proteome</keyword>
<evidence type="ECO:0000313" key="2">
    <source>
        <dbReference type="EMBL" id="MCK8495105.1"/>
    </source>
</evidence>
<feature type="region of interest" description="Disordered" evidence="1">
    <location>
        <begin position="60"/>
        <end position="86"/>
    </location>
</feature>
<dbReference type="Proteomes" id="UP001202180">
    <property type="component" value="Unassembled WGS sequence"/>
</dbReference>
<comment type="caution">
    <text evidence="2">The sequence shown here is derived from an EMBL/GenBank/DDBJ whole genome shotgun (WGS) entry which is preliminary data.</text>
</comment>
<reference evidence="2 3" key="1">
    <citation type="submission" date="2022-04" db="EMBL/GenBank/DDBJ databases">
        <title>Spirosoma sp. strain RP8 genome sequencing and assembly.</title>
        <authorList>
            <person name="Jung Y."/>
        </authorList>
    </citation>
    <scope>NUCLEOTIDE SEQUENCE [LARGE SCALE GENOMIC DNA]</scope>
    <source>
        <strain evidence="2 3">RP8</strain>
    </source>
</reference>
<dbReference type="RefSeq" id="WP_248479780.1">
    <property type="nucleotide sequence ID" value="NZ_JALPRF010000006.1"/>
</dbReference>
<organism evidence="2 3">
    <name type="scientific">Spirosoma liriopis</name>
    <dbReference type="NCBI Taxonomy" id="2937440"/>
    <lineage>
        <taxon>Bacteria</taxon>
        <taxon>Pseudomonadati</taxon>
        <taxon>Bacteroidota</taxon>
        <taxon>Cytophagia</taxon>
        <taxon>Cytophagales</taxon>
        <taxon>Cytophagaceae</taxon>
        <taxon>Spirosoma</taxon>
    </lineage>
</organism>
<accession>A0ABT0HSE9</accession>
<evidence type="ECO:0000256" key="1">
    <source>
        <dbReference type="SAM" id="MobiDB-lite"/>
    </source>
</evidence>